<feature type="compositionally biased region" description="Low complexity" evidence="1">
    <location>
        <begin position="375"/>
        <end position="417"/>
    </location>
</feature>
<evidence type="ECO:0000259" key="3">
    <source>
        <dbReference type="Pfam" id="PF25547"/>
    </source>
</evidence>
<dbReference type="AlphaFoldDB" id="A0A2T0TDS0"/>
<feature type="region of interest" description="Disordered" evidence="1">
    <location>
        <begin position="375"/>
        <end position="495"/>
    </location>
</feature>
<evidence type="ECO:0000256" key="1">
    <source>
        <dbReference type="SAM" id="MobiDB-lite"/>
    </source>
</evidence>
<dbReference type="EMBL" id="PVTF01000003">
    <property type="protein sequence ID" value="PRY43807.1"/>
    <property type="molecule type" value="Genomic_DNA"/>
</dbReference>
<dbReference type="InterPro" id="IPR057746">
    <property type="entry name" value="CpnT-like_N"/>
</dbReference>
<keyword evidence="5" id="KW-1185">Reference proteome</keyword>
<dbReference type="Proteomes" id="UP000239494">
    <property type="component" value="Unassembled WGS sequence"/>
</dbReference>
<feature type="compositionally biased region" description="Low complexity" evidence="1">
    <location>
        <begin position="459"/>
        <end position="475"/>
    </location>
</feature>
<proteinExistence type="predicted"/>
<organism evidence="4 5">
    <name type="scientific">Umezawaea tangerina</name>
    <dbReference type="NCBI Taxonomy" id="84725"/>
    <lineage>
        <taxon>Bacteria</taxon>
        <taxon>Bacillati</taxon>
        <taxon>Actinomycetota</taxon>
        <taxon>Actinomycetes</taxon>
        <taxon>Pseudonocardiales</taxon>
        <taxon>Pseudonocardiaceae</taxon>
        <taxon>Umezawaea</taxon>
    </lineage>
</organism>
<feature type="compositionally biased region" description="Basic and acidic residues" evidence="1">
    <location>
        <begin position="536"/>
        <end position="548"/>
    </location>
</feature>
<dbReference type="RefSeq" id="WP_146174752.1">
    <property type="nucleotide sequence ID" value="NZ_PVTF01000003.1"/>
</dbReference>
<evidence type="ECO:0000313" key="5">
    <source>
        <dbReference type="Proteomes" id="UP000239494"/>
    </source>
</evidence>
<dbReference type="OrthoDB" id="4745173at2"/>
<feature type="domain" description="TNT" evidence="2">
    <location>
        <begin position="625"/>
        <end position="709"/>
    </location>
</feature>
<evidence type="ECO:0000259" key="2">
    <source>
        <dbReference type="Pfam" id="PF14021"/>
    </source>
</evidence>
<feature type="domain" description="Outer membrane channel protein CpnT-like N-terminal" evidence="3">
    <location>
        <begin position="12"/>
        <end position="115"/>
    </location>
</feature>
<dbReference type="InterPro" id="IPR025331">
    <property type="entry name" value="TNT"/>
</dbReference>
<sequence length="711" mass="71907">MGIQLPPELADVAAKAGVKWPEADEDAMRASATAWREAGTRITGLAGESDTSATRTLTSITGSTADAARGHWDRVVAPDGDLNTAAKGCHAAADRLEHGADQIGATKVALVRELVDLAKNNDAAQQCASAGHPTALLGLDTALAGATANVNHLTNTLASSVRLDSGVDVGSTTPPVNANPGSHGGLLDVVGGTLDHTVGAVAAPVAAVVAPVADVVPAVVAPVADVVPAVVAPVAGVVPAVVAPVADVVPAVAAPVTDLASHVVAPVADAVPKIAAPVVDLAPQVLAPVDGAVQAVPAAAQPVLASPPLQVPTALVPPVAGVLDGPPVAPVLGAPPVQAPLDAIQPIVGTSDGTVTQASAALLDRPLLPTELQAPAQAAAQPQAPAAPAVPVQGPTQAPSFGTAAPAAPAAPSAPVATGGGSGGAVVGTPVQRADQGAVQRGADQTVAQQRGEQRTPPSQQQSQQSSQSQQSQQSTNPAAKDLKKPDQGASQTSSPDVAAFVYLHAFPRGTAPKASPRPSEQTDPTAGSSGSVESDGLRFRPQDHPHADLVSTRSAQPVPARTPALGPDHPLVRQLSEGYDPQAGLHERDWDGRYLRATEPFGHVWPDADTFPEGGYEAGRPDVLPAGSELDRFGTDEGRVLTTLGTRFAARSLPPEHLAAGYRRYVVRQPLPVWRTVSAPWFGQPGGGTRYRTTYPVADLVALGYLMELS</sequence>
<feature type="region of interest" description="Disordered" evidence="1">
    <location>
        <begin position="510"/>
        <end position="584"/>
    </location>
</feature>
<dbReference type="PANTHER" id="PTHR42059:SF1">
    <property type="entry name" value="TNT DOMAIN-CONTAINING PROTEIN"/>
    <property type="match status" value="1"/>
</dbReference>
<evidence type="ECO:0000313" key="4">
    <source>
        <dbReference type="EMBL" id="PRY43807.1"/>
    </source>
</evidence>
<name>A0A2T0TDS0_9PSEU</name>
<dbReference type="GO" id="GO:0050135">
    <property type="term" value="F:NADP+ nucleosidase activity"/>
    <property type="evidence" value="ECO:0007669"/>
    <property type="project" value="InterPro"/>
</dbReference>
<dbReference type="PANTHER" id="PTHR42059">
    <property type="entry name" value="TNT DOMAIN-CONTAINING PROTEIN"/>
    <property type="match status" value="1"/>
</dbReference>
<reference evidence="4 5" key="1">
    <citation type="submission" date="2018-03" db="EMBL/GenBank/DDBJ databases">
        <title>Genomic Encyclopedia of Archaeal and Bacterial Type Strains, Phase II (KMG-II): from individual species to whole genera.</title>
        <authorList>
            <person name="Goeker M."/>
        </authorList>
    </citation>
    <scope>NUCLEOTIDE SEQUENCE [LARGE SCALE GENOMIC DNA]</scope>
    <source>
        <strain evidence="4 5">DSM 44720</strain>
    </source>
</reference>
<accession>A0A2T0TDS0</accession>
<dbReference type="Pfam" id="PF14021">
    <property type="entry name" value="TNT"/>
    <property type="match status" value="1"/>
</dbReference>
<dbReference type="InterPro" id="IPR053024">
    <property type="entry name" value="Fungal_surface_NADase"/>
</dbReference>
<comment type="caution">
    <text evidence="4">The sequence shown here is derived from an EMBL/GenBank/DDBJ whole genome shotgun (WGS) entry which is preliminary data.</text>
</comment>
<feature type="compositionally biased region" description="Polar residues" evidence="1">
    <location>
        <begin position="519"/>
        <end position="533"/>
    </location>
</feature>
<gene>
    <name evidence="4" type="ORF">CLV43_103556</name>
</gene>
<dbReference type="Pfam" id="PF25547">
    <property type="entry name" value="WXG100_2"/>
    <property type="match status" value="1"/>
</dbReference>
<protein>
    <submittedName>
        <fullName evidence="4">Uncharacterized protein DUF4237</fullName>
    </submittedName>
</protein>